<dbReference type="EMBL" id="BAAARV010000093">
    <property type="protein sequence ID" value="GAA2383050.1"/>
    <property type="molecule type" value="Genomic_DNA"/>
</dbReference>
<keyword evidence="1" id="KW-1133">Transmembrane helix</keyword>
<sequence>MGDTVPRMAAEFILLFVALPVTFAFVHVPGGPIPILLVLTIGVVWYFRRVSDFDRRDLWRASALRPAWPRILRLWAVAAVLAVAAVFLFDRAHLFDLPRHNPALWALIVVAYPVVSVYPQELLFRAFLLHRYAPLLRNEKIAAGASAVSFGLAHLLFGNPIAVILTLLGGWLFARRYQQTRSLFTVCVEHAAYGLLIFTVGLGRFFYHGTHFAS</sequence>
<evidence type="ECO:0000313" key="4">
    <source>
        <dbReference type="Proteomes" id="UP001501444"/>
    </source>
</evidence>
<feature type="transmembrane region" description="Helical" evidence="1">
    <location>
        <begin position="183"/>
        <end position="207"/>
    </location>
</feature>
<reference evidence="4" key="1">
    <citation type="journal article" date="2019" name="Int. J. Syst. Evol. Microbiol.">
        <title>The Global Catalogue of Microorganisms (GCM) 10K type strain sequencing project: providing services to taxonomists for standard genome sequencing and annotation.</title>
        <authorList>
            <consortium name="The Broad Institute Genomics Platform"/>
            <consortium name="The Broad Institute Genome Sequencing Center for Infectious Disease"/>
            <person name="Wu L."/>
            <person name="Ma J."/>
        </authorList>
    </citation>
    <scope>NUCLEOTIDE SEQUENCE [LARGE SCALE GENOMIC DNA]</scope>
    <source>
        <strain evidence="4">JCM 3272</strain>
    </source>
</reference>
<dbReference type="InterPro" id="IPR003675">
    <property type="entry name" value="Rce1/LyrA-like_dom"/>
</dbReference>
<feature type="transmembrane region" description="Helical" evidence="1">
    <location>
        <begin position="104"/>
        <end position="129"/>
    </location>
</feature>
<dbReference type="Proteomes" id="UP001501444">
    <property type="component" value="Unassembled WGS sequence"/>
</dbReference>
<gene>
    <name evidence="3" type="ORF">GCM10010170_091810</name>
</gene>
<feature type="domain" description="CAAX prenyl protease 2/Lysostaphin resistance protein A-like" evidence="2">
    <location>
        <begin position="104"/>
        <end position="193"/>
    </location>
</feature>
<feature type="transmembrane region" description="Helical" evidence="1">
    <location>
        <begin position="71"/>
        <end position="89"/>
    </location>
</feature>
<feature type="transmembrane region" description="Helical" evidence="1">
    <location>
        <begin position="9"/>
        <end position="27"/>
    </location>
</feature>
<accession>A0ABP5UL10</accession>
<dbReference type="Pfam" id="PF02517">
    <property type="entry name" value="Rce1-like"/>
    <property type="match status" value="1"/>
</dbReference>
<evidence type="ECO:0000313" key="3">
    <source>
        <dbReference type="EMBL" id="GAA2383050.1"/>
    </source>
</evidence>
<comment type="caution">
    <text evidence="3">The sequence shown here is derived from an EMBL/GenBank/DDBJ whole genome shotgun (WGS) entry which is preliminary data.</text>
</comment>
<keyword evidence="1" id="KW-0812">Transmembrane</keyword>
<protein>
    <recommendedName>
        <fullName evidence="2">CAAX prenyl protease 2/Lysostaphin resistance protein A-like domain-containing protein</fullName>
    </recommendedName>
</protein>
<evidence type="ECO:0000256" key="1">
    <source>
        <dbReference type="SAM" id="Phobius"/>
    </source>
</evidence>
<organism evidence="3 4">
    <name type="scientific">Dactylosporangium salmoneum</name>
    <dbReference type="NCBI Taxonomy" id="53361"/>
    <lineage>
        <taxon>Bacteria</taxon>
        <taxon>Bacillati</taxon>
        <taxon>Actinomycetota</taxon>
        <taxon>Actinomycetes</taxon>
        <taxon>Micromonosporales</taxon>
        <taxon>Micromonosporaceae</taxon>
        <taxon>Dactylosporangium</taxon>
    </lineage>
</organism>
<name>A0ABP5UL10_9ACTN</name>
<keyword evidence="4" id="KW-1185">Reference proteome</keyword>
<proteinExistence type="predicted"/>
<keyword evidence="1" id="KW-0472">Membrane</keyword>
<feature type="transmembrane region" description="Helical" evidence="1">
    <location>
        <begin position="141"/>
        <end position="171"/>
    </location>
</feature>
<evidence type="ECO:0000259" key="2">
    <source>
        <dbReference type="Pfam" id="PF02517"/>
    </source>
</evidence>